<proteinExistence type="predicted"/>
<dbReference type="EMBL" id="VSRR010008928">
    <property type="protein sequence ID" value="MPC49532.1"/>
    <property type="molecule type" value="Genomic_DNA"/>
</dbReference>
<accession>A0A5B7FSP6</accession>
<reference evidence="1 2" key="1">
    <citation type="submission" date="2019-05" db="EMBL/GenBank/DDBJ databases">
        <title>Another draft genome of Portunus trituberculatus and its Hox gene families provides insights of decapod evolution.</title>
        <authorList>
            <person name="Jeong J.-H."/>
            <person name="Song I."/>
            <person name="Kim S."/>
            <person name="Choi T."/>
            <person name="Kim D."/>
            <person name="Ryu S."/>
            <person name="Kim W."/>
        </authorList>
    </citation>
    <scope>NUCLEOTIDE SEQUENCE [LARGE SCALE GENOMIC DNA]</scope>
    <source>
        <tissue evidence="1">Muscle</tissue>
    </source>
</reference>
<keyword evidence="2" id="KW-1185">Reference proteome</keyword>
<organism evidence="1 2">
    <name type="scientific">Portunus trituberculatus</name>
    <name type="common">Swimming crab</name>
    <name type="synonym">Neptunus trituberculatus</name>
    <dbReference type="NCBI Taxonomy" id="210409"/>
    <lineage>
        <taxon>Eukaryota</taxon>
        <taxon>Metazoa</taxon>
        <taxon>Ecdysozoa</taxon>
        <taxon>Arthropoda</taxon>
        <taxon>Crustacea</taxon>
        <taxon>Multicrustacea</taxon>
        <taxon>Malacostraca</taxon>
        <taxon>Eumalacostraca</taxon>
        <taxon>Eucarida</taxon>
        <taxon>Decapoda</taxon>
        <taxon>Pleocyemata</taxon>
        <taxon>Brachyura</taxon>
        <taxon>Eubrachyura</taxon>
        <taxon>Portunoidea</taxon>
        <taxon>Portunidae</taxon>
        <taxon>Portuninae</taxon>
        <taxon>Portunus</taxon>
    </lineage>
</organism>
<sequence>MELTCGNDYFLCLVRVTQLWSMNNRWRARQRRREDEEEKCLKIDERLEGRKERAVEERQRRWEGLVVSGGVSLGGAQVKLRRGAAFVPRRLSPPRD</sequence>
<protein>
    <submittedName>
        <fullName evidence="1">Uncharacterized protein</fullName>
    </submittedName>
</protein>
<name>A0A5B7FSP6_PORTR</name>
<evidence type="ECO:0000313" key="1">
    <source>
        <dbReference type="EMBL" id="MPC49532.1"/>
    </source>
</evidence>
<dbReference type="AlphaFoldDB" id="A0A5B7FSP6"/>
<dbReference type="Proteomes" id="UP000324222">
    <property type="component" value="Unassembled WGS sequence"/>
</dbReference>
<comment type="caution">
    <text evidence="1">The sequence shown here is derived from an EMBL/GenBank/DDBJ whole genome shotgun (WGS) entry which is preliminary data.</text>
</comment>
<evidence type="ECO:0000313" key="2">
    <source>
        <dbReference type="Proteomes" id="UP000324222"/>
    </source>
</evidence>
<gene>
    <name evidence="1" type="ORF">E2C01_043335</name>
</gene>